<comment type="caution">
    <text evidence="1">The sequence shown here is derived from an EMBL/GenBank/DDBJ whole genome shotgun (WGS) entry which is preliminary data.</text>
</comment>
<reference evidence="1 2" key="1">
    <citation type="journal article" date="2020" name="IScience">
        <title>Genome Sequencing of the Endangered Kingdonia uniflora (Circaeasteraceae, Ranunculales) Reveals Potential Mechanisms of Evolutionary Specialization.</title>
        <authorList>
            <person name="Sun Y."/>
            <person name="Deng T."/>
            <person name="Zhang A."/>
            <person name="Moore M.J."/>
            <person name="Landis J.B."/>
            <person name="Lin N."/>
            <person name="Zhang H."/>
            <person name="Zhang X."/>
            <person name="Huang J."/>
            <person name="Zhang X."/>
            <person name="Sun H."/>
            <person name="Wang H."/>
        </authorList>
    </citation>
    <scope>NUCLEOTIDE SEQUENCE [LARGE SCALE GENOMIC DNA]</scope>
    <source>
        <strain evidence="1">TB1705</strain>
        <tissue evidence="1">Leaf</tissue>
    </source>
</reference>
<accession>A0A7J7LFQ9</accession>
<name>A0A7J7LFQ9_9MAGN</name>
<proteinExistence type="predicted"/>
<sequence length="94" mass="10504">MSDIVLERDEEALEDRRKHIQYFITMIDHICTQKQTILSVEDIVALIGDKCDGVIRQLTEDWGEVLFSALSKAGGKAFSNMVVGYNNVDVNAAT</sequence>
<keyword evidence="2" id="KW-1185">Reference proteome</keyword>
<feature type="non-terminal residue" evidence="1">
    <location>
        <position position="1"/>
    </location>
</feature>
<dbReference type="Proteomes" id="UP000541444">
    <property type="component" value="Unassembled WGS sequence"/>
</dbReference>
<gene>
    <name evidence="1" type="ORF">GIB67_021283</name>
</gene>
<evidence type="ECO:0000313" key="2">
    <source>
        <dbReference type="Proteomes" id="UP000541444"/>
    </source>
</evidence>
<protein>
    <submittedName>
        <fullName evidence="1">Uncharacterized protein</fullName>
    </submittedName>
</protein>
<evidence type="ECO:0000313" key="1">
    <source>
        <dbReference type="EMBL" id="KAF6141467.1"/>
    </source>
</evidence>
<dbReference type="AlphaFoldDB" id="A0A7J7LFQ9"/>
<dbReference type="OrthoDB" id="9991913at2759"/>
<organism evidence="1 2">
    <name type="scientific">Kingdonia uniflora</name>
    <dbReference type="NCBI Taxonomy" id="39325"/>
    <lineage>
        <taxon>Eukaryota</taxon>
        <taxon>Viridiplantae</taxon>
        <taxon>Streptophyta</taxon>
        <taxon>Embryophyta</taxon>
        <taxon>Tracheophyta</taxon>
        <taxon>Spermatophyta</taxon>
        <taxon>Magnoliopsida</taxon>
        <taxon>Ranunculales</taxon>
        <taxon>Circaeasteraceae</taxon>
        <taxon>Kingdonia</taxon>
    </lineage>
</organism>
<dbReference type="EMBL" id="JACGCM010002327">
    <property type="protein sequence ID" value="KAF6141467.1"/>
    <property type="molecule type" value="Genomic_DNA"/>
</dbReference>
<dbReference type="Gene3D" id="3.40.50.720">
    <property type="entry name" value="NAD(P)-binding Rossmann-like Domain"/>
    <property type="match status" value="1"/>
</dbReference>
<dbReference type="SUPFAM" id="SSF52283">
    <property type="entry name" value="Formate/glycerate dehydrogenase catalytic domain-like"/>
    <property type="match status" value="1"/>
</dbReference>